<dbReference type="Pfam" id="PF01965">
    <property type="entry name" value="DJ-1_PfpI"/>
    <property type="match status" value="1"/>
</dbReference>
<dbReference type="AlphaFoldDB" id="A0A5R8KDM4"/>
<comment type="caution">
    <text evidence="2">The sequence shown here is derived from an EMBL/GenBank/DDBJ whole genome shotgun (WGS) entry which is preliminary data.</text>
</comment>
<dbReference type="PANTHER" id="PTHR48094:SF12">
    <property type="entry name" value="PARKINSON DISEASE PROTEIN 7 HOMOLOG"/>
    <property type="match status" value="1"/>
</dbReference>
<evidence type="ECO:0000259" key="1">
    <source>
        <dbReference type="Pfam" id="PF01965"/>
    </source>
</evidence>
<reference evidence="2 3" key="1">
    <citation type="submission" date="2019-05" db="EMBL/GenBank/DDBJ databases">
        <title>Verrucobacter flavum gen. nov., sp. nov. a new member of the family Verrucomicrobiaceae.</title>
        <authorList>
            <person name="Szuroczki S."/>
            <person name="Abbaszade G."/>
            <person name="Szabo A."/>
            <person name="Felfoldi T."/>
            <person name="Schumann P."/>
            <person name="Boka K."/>
            <person name="Keki Z."/>
            <person name="Toumi M."/>
            <person name="Toth E."/>
        </authorList>
    </citation>
    <scope>NUCLEOTIDE SEQUENCE [LARGE SCALE GENOMIC DNA]</scope>
    <source>
        <strain evidence="2 3">MG-N-17</strain>
    </source>
</reference>
<proteinExistence type="predicted"/>
<dbReference type="Gene3D" id="3.40.50.880">
    <property type="match status" value="1"/>
</dbReference>
<feature type="domain" description="DJ-1/PfpI" evidence="1">
    <location>
        <begin position="3"/>
        <end position="163"/>
    </location>
</feature>
<dbReference type="NCBIfam" id="TIGR01383">
    <property type="entry name" value="not_thiJ"/>
    <property type="match status" value="1"/>
</dbReference>
<dbReference type="CDD" id="cd03135">
    <property type="entry name" value="GATase1_DJ-1"/>
    <property type="match status" value="1"/>
</dbReference>
<dbReference type="InterPro" id="IPR002818">
    <property type="entry name" value="DJ-1/PfpI"/>
</dbReference>
<dbReference type="OrthoDB" id="9800516at2"/>
<dbReference type="RefSeq" id="WP_138086464.1">
    <property type="nucleotide sequence ID" value="NZ_VAUV01000008.1"/>
</dbReference>
<dbReference type="SUPFAM" id="SSF52317">
    <property type="entry name" value="Class I glutamine amidotransferase-like"/>
    <property type="match status" value="1"/>
</dbReference>
<gene>
    <name evidence="2" type="ORF">FEM03_11795</name>
</gene>
<dbReference type="GO" id="GO:0005737">
    <property type="term" value="C:cytoplasm"/>
    <property type="evidence" value="ECO:0007669"/>
    <property type="project" value="TreeGrafter"/>
</dbReference>
<organism evidence="2 3">
    <name type="scientific">Phragmitibacter flavus</name>
    <dbReference type="NCBI Taxonomy" id="2576071"/>
    <lineage>
        <taxon>Bacteria</taxon>
        <taxon>Pseudomonadati</taxon>
        <taxon>Verrucomicrobiota</taxon>
        <taxon>Verrucomicrobiia</taxon>
        <taxon>Verrucomicrobiales</taxon>
        <taxon>Verrucomicrobiaceae</taxon>
        <taxon>Phragmitibacter</taxon>
    </lineage>
</organism>
<dbReference type="Proteomes" id="UP000306196">
    <property type="component" value="Unassembled WGS sequence"/>
</dbReference>
<sequence length="180" mass="19346">MSKRVLCLLANGFEEIELVSPVDLLRRAGAEVVLASVEDSLDLTGRSGIKLQAEVLLDEVAGEMFDLLLLPGGPGVKVLREDGRAAILAREFYEADKPVAAICAAPTILKDAGILPGRRHTSHSSVTDELPDSLLEELVVIDDHVITSRGAGTALEFGLVLVNQLFGEEKRREIAVAIMH</sequence>
<dbReference type="PANTHER" id="PTHR48094">
    <property type="entry name" value="PROTEIN/NUCLEIC ACID DEGLYCASE DJ-1-RELATED"/>
    <property type="match status" value="1"/>
</dbReference>
<evidence type="ECO:0000313" key="3">
    <source>
        <dbReference type="Proteomes" id="UP000306196"/>
    </source>
</evidence>
<evidence type="ECO:0000313" key="2">
    <source>
        <dbReference type="EMBL" id="TLD70408.1"/>
    </source>
</evidence>
<dbReference type="InterPro" id="IPR029062">
    <property type="entry name" value="Class_I_gatase-like"/>
</dbReference>
<dbReference type="InterPro" id="IPR006287">
    <property type="entry name" value="DJ-1"/>
</dbReference>
<dbReference type="InterPro" id="IPR050325">
    <property type="entry name" value="Prot/Nucl_acid_deglycase"/>
</dbReference>
<name>A0A5R8KDM4_9BACT</name>
<dbReference type="EMBL" id="VAUV01000008">
    <property type="protein sequence ID" value="TLD70408.1"/>
    <property type="molecule type" value="Genomic_DNA"/>
</dbReference>
<protein>
    <submittedName>
        <fullName evidence="2">DJ-1/PfpI family protein</fullName>
    </submittedName>
</protein>
<keyword evidence="3" id="KW-1185">Reference proteome</keyword>
<accession>A0A5R8KDM4</accession>